<name>A0AAU7W1Z0_9MICO</name>
<proteinExistence type="predicted"/>
<evidence type="ECO:0000313" key="2">
    <source>
        <dbReference type="EMBL" id="XBX80456.1"/>
    </source>
</evidence>
<accession>A0AAU7W1Z0</accession>
<dbReference type="AlphaFoldDB" id="A0AAU7W1Z0"/>
<dbReference type="RefSeq" id="WP_350353258.1">
    <property type="nucleotide sequence ID" value="NZ_CP158357.1"/>
</dbReference>
<sequence>MITGKFIYEGNVKVEFPDRALAHLQLAITTKIRRAEPFAFSWKEDVSTGGGRTIVWIHPGSSLVFKWEGSQPSTMDRTWVEALILTASSPSSLYLVPEPAKNSPAAE</sequence>
<feature type="domain" description="DUF7882" evidence="1">
    <location>
        <begin position="4"/>
        <end position="98"/>
    </location>
</feature>
<protein>
    <submittedName>
        <fullName evidence="2">ATP-dependent DNA ligase</fullName>
    </submittedName>
</protein>
<dbReference type="Pfam" id="PF25355">
    <property type="entry name" value="DUF7882"/>
    <property type="match status" value="1"/>
</dbReference>
<evidence type="ECO:0000259" key="1">
    <source>
        <dbReference type="Pfam" id="PF25355"/>
    </source>
</evidence>
<gene>
    <name evidence="2" type="ORF">ABS642_10295</name>
</gene>
<dbReference type="GO" id="GO:0016874">
    <property type="term" value="F:ligase activity"/>
    <property type="evidence" value="ECO:0007669"/>
    <property type="project" value="UniProtKB-KW"/>
</dbReference>
<keyword evidence="2" id="KW-0436">Ligase</keyword>
<reference evidence="2" key="1">
    <citation type="submission" date="2024-06" db="EMBL/GenBank/DDBJ databases">
        <title>Draft genome sequence of Microbacterium sp. strain A8/3-1, isolated from Oxytropis tragacanthoides Fisch. ex DC. Root nodules in the Altai region of Russia.</title>
        <authorList>
            <person name="Sazanova A."/>
            <person name="Guro P."/>
            <person name="Kuznetsova I."/>
            <person name="Belimov A."/>
            <person name="Safronova V."/>
        </authorList>
    </citation>
    <scope>NUCLEOTIDE SEQUENCE</scope>
    <source>
        <strain evidence="2">A8/3-1</strain>
    </source>
</reference>
<dbReference type="EMBL" id="CP158357">
    <property type="protein sequence ID" value="XBX80456.1"/>
    <property type="molecule type" value="Genomic_DNA"/>
</dbReference>
<dbReference type="InterPro" id="IPR057204">
    <property type="entry name" value="DUF7882"/>
</dbReference>
<organism evidence="2">
    <name type="scientific">Microbacterium sp. A8/3-1</name>
    <dbReference type="NCBI Taxonomy" id="3160749"/>
    <lineage>
        <taxon>Bacteria</taxon>
        <taxon>Bacillati</taxon>
        <taxon>Actinomycetota</taxon>
        <taxon>Actinomycetes</taxon>
        <taxon>Micrococcales</taxon>
        <taxon>Microbacteriaceae</taxon>
        <taxon>Microbacterium</taxon>
    </lineage>
</organism>